<dbReference type="Gene3D" id="3.30.300.70">
    <property type="entry name" value="RimP-like superfamily, N-terminal"/>
    <property type="match status" value="1"/>
</dbReference>
<accession>A0A939BPN1</accession>
<evidence type="ECO:0000256" key="1">
    <source>
        <dbReference type="ARBA" id="ARBA00022490"/>
    </source>
</evidence>
<dbReference type="PANTHER" id="PTHR33867">
    <property type="entry name" value="RIBOSOME MATURATION FACTOR RIMP"/>
    <property type="match status" value="1"/>
</dbReference>
<comment type="function">
    <text evidence="3">Required for maturation of 30S ribosomal subunits.</text>
</comment>
<sequence length="152" mass="16985">MSKSVAEEVLELANPIAESRGLELVDVEYNKEGEDWILRVFIDKEGGISLEDCQEVSRDLEGQLDVVDPIEKSYLLEVSSPGLDRPLKDDEDFERFTGRLINISTYAPVDGAKEFTGTLLGLEEGEIRIEVEGEELLIPQNKVAKTKLAVEF</sequence>
<dbReference type="CDD" id="cd01734">
    <property type="entry name" value="YlxS_C"/>
    <property type="match status" value="1"/>
</dbReference>
<evidence type="ECO:0000313" key="7">
    <source>
        <dbReference type="Proteomes" id="UP000774000"/>
    </source>
</evidence>
<dbReference type="Gene3D" id="2.30.30.180">
    <property type="entry name" value="Ribosome maturation factor RimP, C-terminal domain"/>
    <property type="match status" value="1"/>
</dbReference>
<dbReference type="NCBIfam" id="NF000928">
    <property type="entry name" value="PRK00092.1-2"/>
    <property type="match status" value="1"/>
</dbReference>
<keyword evidence="1 3" id="KW-0963">Cytoplasm</keyword>
<dbReference type="GO" id="GO:0006412">
    <property type="term" value="P:translation"/>
    <property type="evidence" value="ECO:0007669"/>
    <property type="project" value="TreeGrafter"/>
</dbReference>
<dbReference type="GO" id="GO:0000028">
    <property type="term" value="P:ribosomal small subunit assembly"/>
    <property type="evidence" value="ECO:0007669"/>
    <property type="project" value="TreeGrafter"/>
</dbReference>
<dbReference type="SUPFAM" id="SSF74942">
    <property type="entry name" value="YhbC-like, C-terminal domain"/>
    <property type="match status" value="1"/>
</dbReference>
<dbReference type="Proteomes" id="UP000774000">
    <property type="component" value="Unassembled WGS sequence"/>
</dbReference>
<dbReference type="RefSeq" id="WP_204700102.1">
    <property type="nucleotide sequence ID" value="NZ_JAFBDQ010000001.1"/>
</dbReference>
<dbReference type="SUPFAM" id="SSF75420">
    <property type="entry name" value="YhbC-like, N-terminal domain"/>
    <property type="match status" value="1"/>
</dbReference>
<dbReference type="AlphaFoldDB" id="A0A939BPN1"/>
<dbReference type="Pfam" id="PF17384">
    <property type="entry name" value="DUF150_C"/>
    <property type="match status" value="1"/>
</dbReference>
<dbReference type="EMBL" id="JAFBDQ010000001">
    <property type="protein sequence ID" value="MBM7555384.1"/>
    <property type="molecule type" value="Genomic_DNA"/>
</dbReference>
<evidence type="ECO:0000259" key="5">
    <source>
        <dbReference type="Pfam" id="PF17384"/>
    </source>
</evidence>
<keyword evidence="7" id="KW-1185">Reference proteome</keyword>
<gene>
    <name evidence="3" type="primary">rimP</name>
    <name evidence="6" type="ORF">JOC47_000208</name>
</gene>
<comment type="subcellular location">
    <subcellularLocation>
        <location evidence="3">Cytoplasm</location>
    </subcellularLocation>
</comment>
<evidence type="ECO:0000313" key="6">
    <source>
        <dbReference type="EMBL" id="MBM7555384.1"/>
    </source>
</evidence>
<dbReference type="GO" id="GO:0005829">
    <property type="term" value="C:cytosol"/>
    <property type="evidence" value="ECO:0007669"/>
    <property type="project" value="TreeGrafter"/>
</dbReference>
<name>A0A939BPN1_9FIRM</name>
<comment type="caution">
    <text evidence="6">The sequence shown here is derived from an EMBL/GenBank/DDBJ whole genome shotgun (WGS) entry which is preliminary data.</text>
</comment>
<dbReference type="InterPro" id="IPR028998">
    <property type="entry name" value="RimP_C"/>
</dbReference>
<feature type="domain" description="Ribosome maturation factor RimP C-terminal" evidence="5">
    <location>
        <begin position="87"/>
        <end position="152"/>
    </location>
</feature>
<comment type="similarity">
    <text evidence="3">Belongs to the RimP family.</text>
</comment>
<dbReference type="HAMAP" id="MF_01077">
    <property type="entry name" value="RimP"/>
    <property type="match status" value="1"/>
</dbReference>
<organism evidence="6 7">
    <name type="scientific">Halanaerobacter jeridensis</name>
    <dbReference type="NCBI Taxonomy" id="706427"/>
    <lineage>
        <taxon>Bacteria</taxon>
        <taxon>Bacillati</taxon>
        <taxon>Bacillota</taxon>
        <taxon>Clostridia</taxon>
        <taxon>Halanaerobiales</taxon>
        <taxon>Halobacteroidaceae</taxon>
        <taxon>Halanaerobacter</taxon>
    </lineage>
</organism>
<feature type="domain" description="Ribosome maturation factor RimP N-terminal" evidence="4">
    <location>
        <begin position="13"/>
        <end position="84"/>
    </location>
</feature>
<dbReference type="Pfam" id="PF02576">
    <property type="entry name" value="RimP_N"/>
    <property type="match status" value="1"/>
</dbReference>
<evidence type="ECO:0000256" key="3">
    <source>
        <dbReference type="HAMAP-Rule" id="MF_01077"/>
    </source>
</evidence>
<evidence type="ECO:0000259" key="4">
    <source>
        <dbReference type="Pfam" id="PF02576"/>
    </source>
</evidence>
<protein>
    <recommendedName>
        <fullName evidence="3">Ribosome maturation factor RimP</fullName>
    </recommendedName>
</protein>
<dbReference type="PANTHER" id="PTHR33867:SF1">
    <property type="entry name" value="RIBOSOME MATURATION FACTOR RIMP"/>
    <property type="match status" value="1"/>
</dbReference>
<keyword evidence="2 3" id="KW-0690">Ribosome biogenesis</keyword>
<reference evidence="6" key="1">
    <citation type="submission" date="2021-01" db="EMBL/GenBank/DDBJ databases">
        <title>Genomic Encyclopedia of Type Strains, Phase IV (KMG-IV): sequencing the most valuable type-strain genomes for metagenomic binning, comparative biology and taxonomic classification.</title>
        <authorList>
            <person name="Goeker M."/>
        </authorList>
    </citation>
    <scope>NUCLEOTIDE SEQUENCE</scope>
    <source>
        <strain evidence="6">DSM 23230</strain>
    </source>
</reference>
<proteinExistence type="inferred from homology"/>
<dbReference type="InterPro" id="IPR035956">
    <property type="entry name" value="RimP_N_sf"/>
</dbReference>
<dbReference type="InterPro" id="IPR003728">
    <property type="entry name" value="Ribosome_maturation_RimP"/>
</dbReference>
<dbReference type="InterPro" id="IPR028989">
    <property type="entry name" value="RimP_N"/>
</dbReference>
<evidence type="ECO:0000256" key="2">
    <source>
        <dbReference type="ARBA" id="ARBA00022517"/>
    </source>
</evidence>
<dbReference type="FunFam" id="3.30.300.70:FF:000001">
    <property type="entry name" value="Ribosome maturation factor RimP"/>
    <property type="match status" value="1"/>
</dbReference>
<dbReference type="InterPro" id="IPR036847">
    <property type="entry name" value="RimP_C_sf"/>
</dbReference>